<dbReference type="Pfam" id="PF18946">
    <property type="entry name" value="Apex"/>
    <property type="match status" value="1"/>
</dbReference>
<organism evidence="2 3">
    <name type="scientific">Delftia deserti</name>
    <dbReference type="NCBI Taxonomy" id="1651218"/>
    <lineage>
        <taxon>Bacteria</taxon>
        <taxon>Pseudomonadati</taxon>
        <taxon>Pseudomonadota</taxon>
        <taxon>Betaproteobacteria</taxon>
        <taxon>Burkholderiales</taxon>
        <taxon>Comamonadaceae</taxon>
        <taxon>Delftia</taxon>
    </lineage>
</organism>
<protein>
    <submittedName>
        <fullName evidence="2">Phage baseplate assembly protein V</fullName>
    </submittedName>
</protein>
<evidence type="ECO:0000313" key="3">
    <source>
        <dbReference type="Proteomes" id="UP001597287"/>
    </source>
</evidence>
<dbReference type="InterPro" id="IPR037026">
    <property type="entry name" value="Vgr_OB-fold_dom_sf"/>
</dbReference>
<sequence>MESPVAQTESPYEAARRMENLIRRGTVAAVRLASPARIRVKVGDNTTDWLPWLALRAGGAKGGRHWSPPVVGEQAVVLCQGGDMAQGVALVGLYSDAMPQPSEQAACERMEWDEHNYLQWLRGTLEILCLESITLDVGQGQCRLHMTPNSLQLTVGTASLSMTSEGISTNVDIEARGISLTRHRHGGVEPGPANTGGPL</sequence>
<dbReference type="Gene3D" id="2.40.50.230">
    <property type="entry name" value="Gp5 N-terminal domain"/>
    <property type="match status" value="1"/>
</dbReference>
<dbReference type="RefSeq" id="WP_374620696.1">
    <property type="nucleotide sequence ID" value="NZ_JBHSIH010000001.1"/>
</dbReference>
<dbReference type="Pfam" id="PF04717">
    <property type="entry name" value="Phage_base_V"/>
    <property type="match status" value="1"/>
</dbReference>
<dbReference type="EMBL" id="JBHUIG010000013">
    <property type="protein sequence ID" value="MFD2319654.1"/>
    <property type="molecule type" value="Genomic_DNA"/>
</dbReference>
<feature type="domain" description="Gp5/Type VI secretion system Vgr protein OB-fold" evidence="1">
    <location>
        <begin position="23"/>
        <end position="94"/>
    </location>
</feature>
<name>A0ABW5ESK4_9BURK</name>
<evidence type="ECO:0000313" key="2">
    <source>
        <dbReference type="EMBL" id="MFD2319654.1"/>
    </source>
</evidence>
<dbReference type="NCBIfam" id="TIGR01644">
    <property type="entry name" value="phage_P2_V"/>
    <property type="match status" value="1"/>
</dbReference>
<dbReference type="InterPro" id="IPR044033">
    <property type="entry name" value="GpV-like_apex"/>
</dbReference>
<accession>A0ABW5ESK4</accession>
<dbReference type="Proteomes" id="UP001597287">
    <property type="component" value="Unassembled WGS sequence"/>
</dbReference>
<proteinExistence type="predicted"/>
<gene>
    <name evidence="2" type="ORF">ACFSPV_13115</name>
</gene>
<reference evidence="3" key="1">
    <citation type="journal article" date="2019" name="Int. J. Syst. Evol. Microbiol.">
        <title>The Global Catalogue of Microorganisms (GCM) 10K type strain sequencing project: providing services to taxonomists for standard genome sequencing and annotation.</title>
        <authorList>
            <consortium name="The Broad Institute Genomics Platform"/>
            <consortium name="The Broad Institute Genome Sequencing Center for Infectious Disease"/>
            <person name="Wu L."/>
            <person name="Ma J."/>
        </authorList>
    </citation>
    <scope>NUCLEOTIDE SEQUENCE [LARGE SCALE GENOMIC DNA]</scope>
    <source>
        <strain evidence="3">CCUG 62793</strain>
    </source>
</reference>
<keyword evidence="3" id="KW-1185">Reference proteome</keyword>
<dbReference type="InterPro" id="IPR006531">
    <property type="entry name" value="Gp5/Vgr_OB"/>
</dbReference>
<evidence type="ECO:0000259" key="1">
    <source>
        <dbReference type="Pfam" id="PF04717"/>
    </source>
</evidence>
<dbReference type="InterPro" id="IPR013046">
    <property type="entry name" value="GpV/Gp45"/>
</dbReference>
<comment type="caution">
    <text evidence="2">The sequence shown here is derived from an EMBL/GenBank/DDBJ whole genome shotgun (WGS) entry which is preliminary data.</text>
</comment>